<gene>
    <name evidence="1" type="ORF">EUGRSUZ_H02718</name>
</gene>
<proteinExistence type="predicted"/>
<organism evidence="1">
    <name type="scientific">Eucalyptus grandis</name>
    <name type="common">Flooded gum</name>
    <dbReference type="NCBI Taxonomy" id="71139"/>
    <lineage>
        <taxon>Eukaryota</taxon>
        <taxon>Viridiplantae</taxon>
        <taxon>Streptophyta</taxon>
        <taxon>Embryophyta</taxon>
        <taxon>Tracheophyta</taxon>
        <taxon>Spermatophyta</taxon>
        <taxon>Magnoliopsida</taxon>
        <taxon>eudicotyledons</taxon>
        <taxon>Gunneridae</taxon>
        <taxon>Pentapetalae</taxon>
        <taxon>rosids</taxon>
        <taxon>malvids</taxon>
        <taxon>Myrtales</taxon>
        <taxon>Myrtaceae</taxon>
        <taxon>Myrtoideae</taxon>
        <taxon>Eucalypteae</taxon>
        <taxon>Eucalyptus</taxon>
    </lineage>
</organism>
<dbReference type="AlphaFoldDB" id="A0A059B296"/>
<dbReference type="Gramene" id="KCW59986">
    <property type="protein sequence ID" value="KCW59986"/>
    <property type="gene ID" value="EUGRSUZ_H02718"/>
</dbReference>
<sequence>MISTIAIKEGNKRGKGRVSLNPPCSLSKIGLKVPKQASFCVLFLLAKKPVGCTPAIRSLNCDGHNG</sequence>
<protein>
    <submittedName>
        <fullName evidence="1">Uncharacterized protein</fullName>
    </submittedName>
</protein>
<name>A0A059B296_EUCGR</name>
<accession>A0A059B296</accession>
<dbReference type="InParanoid" id="A0A059B296"/>
<reference evidence="1" key="1">
    <citation type="submission" date="2013-07" db="EMBL/GenBank/DDBJ databases">
        <title>The genome of Eucalyptus grandis.</title>
        <authorList>
            <person name="Schmutz J."/>
            <person name="Hayes R."/>
            <person name="Myburg A."/>
            <person name="Tuskan G."/>
            <person name="Grattapaglia D."/>
            <person name="Rokhsar D.S."/>
        </authorList>
    </citation>
    <scope>NUCLEOTIDE SEQUENCE</scope>
    <source>
        <tissue evidence="1">Leaf extractions</tissue>
    </source>
</reference>
<evidence type="ECO:0000313" key="1">
    <source>
        <dbReference type="EMBL" id="KCW59986.1"/>
    </source>
</evidence>
<dbReference type="EMBL" id="KK198760">
    <property type="protein sequence ID" value="KCW59986.1"/>
    <property type="molecule type" value="Genomic_DNA"/>
</dbReference>